<dbReference type="RefSeq" id="WP_139464679.1">
    <property type="nucleotide sequence ID" value="NZ_VDHJ01000002.1"/>
</dbReference>
<keyword evidence="2" id="KW-1185">Reference proteome</keyword>
<reference evidence="1 2" key="1">
    <citation type="submission" date="2019-06" db="EMBL/GenBank/DDBJ databases">
        <authorList>
            <person name="Li J."/>
        </authorList>
    </citation>
    <scope>NUCLEOTIDE SEQUENCE [LARGE SCALE GENOMIC DNA]</scope>
    <source>
        <strain evidence="1 2">LMG 28165</strain>
    </source>
</reference>
<comment type="caution">
    <text evidence="1">The sequence shown here is derived from an EMBL/GenBank/DDBJ whole genome shotgun (WGS) entry which is preliminary data.</text>
</comment>
<dbReference type="SUPFAM" id="SSF51726">
    <property type="entry name" value="UROD/MetE-like"/>
    <property type="match status" value="1"/>
</dbReference>
<name>A0A5C4U6N1_9CORY</name>
<accession>A0A5C4U6N1</accession>
<evidence type="ECO:0008006" key="3">
    <source>
        <dbReference type="Google" id="ProtNLM"/>
    </source>
</evidence>
<gene>
    <name evidence="1" type="ORF">FHE74_01605</name>
</gene>
<dbReference type="OrthoDB" id="5242426at2"/>
<dbReference type="Proteomes" id="UP000312032">
    <property type="component" value="Unassembled WGS sequence"/>
</dbReference>
<evidence type="ECO:0000313" key="1">
    <source>
        <dbReference type="EMBL" id="TNL99762.1"/>
    </source>
</evidence>
<sequence>MAVAFGPGIMPGHNYVSACDIVLSETGQLPHLPVLPDRGKDHSLVALTAGLSPELFLAPGPRTWVMEHRESSLSRSLRVNVERDLDVAEALWTTVDAVKFQIAGPFSLAAQLETPTGQPVLQDPGALEHLTDCLVEAATQFSATLAHRLGAQRVVVQVDEPRLDEVAAGALPGPTTFDPIRPVHSEAVRERLARFPESHLLLNLCGSPENVAAVTAPTIVDVAAMQTRSALLDVLGNRLDSASAVLALDPQRVAQDPREEAIALARLCRKLGVDQTILSGIDVTLARPPQDPGRSYAGLHELAEILTRDAGDL</sequence>
<dbReference type="EMBL" id="VDHJ01000002">
    <property type="protein sequence ID" value="TNL99762.1"/>
    <property type="molecule type" value="Genomic_DNA"/>
</dbReference>
<dbReference type="AlphaFoldDB" id="A0A5C4U6N1"/>
<protein>
    <recommendedName>
        <fullName evidence="3">Methionine synthase</fullName>
    </recommendedName>
</protein>
<proteinExistence type="predicted"/>
<evidence type="ECO:0000313" key="2">
    <source>
        <dbReference type="Proteomes" id="UP000312032"/>
    </source>
</evidence>
<dbReference type="InterPro" id="IPR038071">
    <property type="entry name" value="UROD/MetE-like_sf"/>
</dbReference>
<organism evidence="1 2">
    <name type="scientific">Corynebacterium tapiri</name>
    <dbReference type="NCBI Taxonomy" id="1448266"/>
    <lineage>
        <taxon>Bacteria</taxon>
        <taxon>Bacillati</taxon>
        <taxon>Actinomycetota</taxon>
        <taxon>Actinomycetes</taxon>
        <taxon>Mycobacteriales</taxon>
        <taxon>Corynebacteriaceae</taxon>
        <taxon>Corynebacterium</taxon>
    </lineage>
</organism>